<dbReference type="Pfam" id="PF01047">
    <property type="entry name" value="MarR"/>
    <property type="match status" value="1"/>
</dbReference>
<evidence type="ECO:0000259" key="4">
    <source>
        <dbReference type="PROSITE" id="PS50995"/>
    </source>
</evidence>
<dbReference type="GO" id="GO:0003700">
    <property type="term" value="F:DNA-binding transcription factor activity"/>
    <property type="evidence" value="ECO:0007669"/>
    <property type="project" value="InterPro"/>
</dbReference>
<name>I3VIL1_9BACT</name>
<sequence>MKRNPRQSETTPGDSTRAVHLWLVLWKATRAVEAHAHKSIASQPICPSDFAVLEVVLHKGPLPVNAIGRKVLLTSGSITVAVDRLEAQGFVERRAHPSDRRARVVHLTSEGKRLITRIFAEHERDMERAASTLTASERATLVRLLKKLGLYAERVLGETAEQEEAHDTRNRNAAARRSRRR</sequence>
<dbReference type="InterPro" id="IPR039422">
    <property type="entry name" value="MarR/SlyA-like"/>
</dbReference>
<dbReference type="InterPro" id="IPR000835">
    <property type="entry name" value="HTH_MarR-typ"/>
</dbReference>
<evidence type="ECO:0000256" key="3">
    <source>
        <dbReference type="SAM" id="MobiDB-lite"/>
    </source>
</evidence>
<dbReference type="SUPFAM" id="SSF46785">
    <property type="entry name" value="Winged helix' DNA-binding domain"/>
    <property type="match status" value="1"/>
</dbReference>
<dbReference type="PROSITE" id="PS50995">
    <property type="entry name" value="HTH_MARR_2"/>
    <property type="match status" value="1"/>
</dbReference>
<organism evidence="5">
    <name type="scientific">uncultured bacterium F42-01</name>
    <dbReference type="NCBI Taxonomy" id="1191438"/>
    <lineage>
        <taxon>Bacteria</taxon>
        <taxon>environmental samples</taxon>
    </lineage>
</organism>
<dbReference type="PRINTS" id="PR00598">
    <property type="entry name" value="HTHMARR"/>
</dbReference>
<reference evidence="5" key="1">
    <citation type="submission" date="2012-04" db="EMBL/GenBank/DDBJ databases">
        <title>Characterization of mineral phosphate solubilization trait from soil metagenome.</title>
        <authorList>
            <person name="Chhabra S."/>
            <person name="Brazil D."/>
            <person name="Morrissey J."/>
            <person name="Burke J."/>
            <person name="O'Gara F."/>
            <person name="Dowling D."/>
        </authorList>
    </citation>
    <scope>NUCLEOTIDE SEQUENCE</scope>
</reference>
<feature type="domain" description="HTH marR-type" evidence="4">
    <location>
        <begin position="18"/>
        <end position="150"/>
    </location>
</feature>
<evidence type="ECO:0000256" key="2">
    <source>
        <dbReference type="ARBA" id="ARBA00023163"/>
    </source>
</evidence>
<keyword evidence="1" id="KW-0805">Transcription regulation</keyword>
<dbReference type="SMART" id="SM00347">
    <property type="entry name" value="HTH_MARR"/>
    <property type="match status" value="1"/>
</dbReference>
<accession>I3VIL1</accession>
<keyword evidence="2" id="KW-0804">Transcription</keyword>
<evidence type="ECO:0000313" key="5">
    <source>
        <dbReference type="EMBL" id="AFK79217.1"/>
    </source>
</evidence>
<dbReference type="EMBL" id="JQ970526">
    <property type="protein sequence ID" value="AFK79217.1"/>
    <property type="molecule type" value="Genomic_DNA"/>
</dbReference>
<dbReference type="Gene3D" id="1.10.10.10">
    <property type="entry name" value="Winged helix-like DNA-binding domain superfamily/Winged helix DNA-binding domain"/>
    <property type="match status" value="1"/>
</dbReference>
<feature type="region of interest" description="Disordered" evidence="3">
    <location>
        <begin position="160"/>
        <end position="181"/>
    </location>
</feature>
<protein>
    <submittedName>
        <fullName evidence="5">Transcriptional regulator</fullName>
    </submittedName>
</protein>
<dbReference type="PANTHER" id="PTHR33164:SF56">
    <property type="entry name" value="HTH-TYPE TRANSCRIPTIONAL REGULATOR MHQR"/>
    <property type="match status" value="1"/>
</dbReference>
<evidence type="ECO:0000256" key="1">
    <source>
        <dbReference type="ARBA" id="ARBA00023015"/>
    </source>
</evidence>
<proteinExistence type="predicted"/>
<dbReference type="GO" id="GO:0006950">
    <property type="term" value="P:response to stress"/>
    <property type="evidence" value="ECO:0007669"/>
    <property type="project" value="TreeGrafter"/>
</dbReference>
<dbReference type="PANTHER" id="PTHR33164">
    <property type="entry name" value="TRANSCRIPTIONAL REGULATOR, MARR FAMILY"/>
    <property type="match status" value="1"/>
</dbReference>
<dbReference type="InterPro" id="IPR036388">
    <property type="entry name" value="WH-like_DNA-bd_sf"/>
</dbReference>
<dbReference type="InterPro" id="IPR036390">
    <property type="entry name" value="WH_DNA-bd_sf"/>
</dbReference>
<dbReference type="AlphaFoldDB" id="I3VIL1"/>